<dbReference type="Gene3D" id="3.30.240.20">
    <property type="entry name" value="bsu07140 like domains"/>
    <property type="match status" value="2"/>
</dbReference>
<evidence type="ECO:0000259" key="9">
    <source>
        <dbReference type="Pfam" id="PF20730"/>
    </source>
</evidence>
<evidence type="ECO:0000313" key="10">
    <source>
        <dbReference type="EMBL" id="MDL4840460.1"/>
    </source>
</evidence>
<evidence type="ECO:0000256" key="4">
    <source>
        <dbReference type="ARBA" id="ARBA00022692"/>
    </source>
</evidence>
<dbReference type="Pfam" id="PF20730">
    <property type="entry name" value="YetF_N"/>
    <property type="match status" value="1"/>
</dbReference>
<name>A0ABT7L791_9BACI</name>
<proteinExistence type="inferred from homology"/>
<dbReference type="InterPro" id="IPR007353">
    <property type="entry name" value="DUF421"/>
</dbReference>
<comment type="caution">
    <text evidence="10">The sequence shown here is derived from an EMBL/GenBank/DDBJ whole genome shotgun (WGS) entry which is preliminary data.</text>
</comment>
<accession>A0ABT7L791</accession>
<keyword evidence="11" id="KW-1185">Reference proteome</keyword>
<evidence type="ECO:0000256" key="1">
    <source>
        <dbReference type="ARBA" id="ARBA00004651"/>
    </source>
</evidence>
<keyword evidence="4 7" id="KW-0812">Transmembrane</keyword>
<keyword evidence="6 7" id="KW-0472">Membrane</keyword>
<evidence type="ECO:0000313" key="11">
    <source>
        <dbReference type="Proteomes" id="UP001235343"/>
    </source>
</evidence>
<keyword evidence="3" id="KW-1003">Cell membrane</keyword>
<dbReference type="Proteomes" id="UP001235343">
    <property type="component" value="Unassembled WGS sequence"/>
</dbReference>
<comment type="similarity">
    <text evidence="2">Belongs to the UPF0702 family.</text>
</comment>
<dbReference type="InterPro" id="IPR023090">
    <property type="entry name" value="UPF0702_alpha/beta_dom_sf"/>
</dbReference>
<comment type="subcellular location">
    <subcellularLocation>
        <location evidence="1">Cell membrane</location>
        <topology evidence="1">Multi-pass membrane protein</topology>
    </subcellularLocation>
</comment>
<feature type="domain" description="YetF C-terminal" evidence="8">
    <location>
        <begin position="81"/>
        <end position="217"/>
    </location>
</feature>
<evidence type="ECO:0000256" key="5">
    <source>
        <dbReference type="ARBA" id="ARBA00022989"/>
    </source>
</evidence>
<gene>
    <name evidence="10" type="ORF">QQS35_08380</name>
</gene>
<dbReference type="InterPro" id="IPR048454">
    <property type="entry name" value="YetF_N"/>
</dbReference>
<organism evidence="10 11">
    <name type="scientific">Aquibacillus rhizosphaerae</name>
    <dbReference type="NCBI Taxonomy" id="3051431"/>
    <lineage>
        <taxon>Bacteria</taxon>
        <taxon>Bacillati</taxon>
        <taxon>Bacillota</taxon>
        <taxon>Bacilli</taxon>
        <taxon>Bacillales</taxon>
        <taxon>Bacillaceae</taxon>
        <taxon>Aquibacillus</taxon>
    </lineage>
</organism>
<evidence type="ECO:0000256" key="6">
    <source>
        <dbReference type="ARBA" id="ARBA00023136"/>
    </source>
</evidence>
<evidence type="ECO:0000256" key="3">
    <source>
        <dbReference type="ARBA" id="ARBA00022475"/>
    </source>
</evidence>
<evidence type="ECO:0000259" key="8">
    <source>
        <dbReference type="Pfam" id="PF04239"/>
    </source>
</evidence>
<feature type="transmembrane region" description="Helical" evidence="7">
    <location>
        <begin position="32"/>
        <end position="52"/>
    </location>
</feature>
<feature type="transmembrane region" description="Helical" evidence="7">
    <location>
        <begin position="58"/>
        <end position="78"/>
    </location>
</feature>
<keyword evidence="5 7" id="KW-1133">Transmembrane helix</keyword>
<protein>
    <submittedName>
        <fullName evidence="10">DUF421 domain-containing protein</fullName>
    </submittedName>
</protein>
<reference evidence="10 11" key="1">
    <citation type="submission" date="2023-06" db="EMBL/GenBank/DDBJ databases">
        <title>Aquibacillus rhizosphaerae LR5S19.</title>
        <authorList>
            <person name="Sun J.-Q."/>
        </authorList>
    </citation>
    <scope>NUCLEOTIDE SEQUENCE [LARGE SCALE GENOMIC DNA]</scope>
    <source>
        <strain evidence="10 11">LR5S19</strain>
    </source>
</reference>
<dbReference type="Pfam" id="PF04239">
    <property type="entry name" value="DUF421"/>
    <property type="match status" value="1"/>
</dbReference>
<evidence type="ECO:0000256" key="7">
    <source>
        <dbReference type="SAM" id="Phobius"/>
    </source>
</evidence>
<dbReference type="PANTHER" id="PTHR34582">
    <property type="entry name" value="UPF0702 TRANSMEMBRANE PROTEIN YCAP"/>
    <property type="match status" value="1"/>
</dbReference>
<dbReference type="PANTHER" id="PTHR34582:SF6">
    <property type="entry name" value="UPF0702 TRANSMEMBRANE PROTEIN YCAP"/>
    <property type="match status" value="1"/>
</dbReference>
<feature type="domain" description="YetF-like N-terminal transmembrane" evidence="9">
    <location>
        <begin position="5"/>
        <end position="75"/>
    </location>
</feature>
<sequence>MGLNELIIRIGLSFVVLLVLTRIMGRKELSQMTFFNFVSGIAIGSIGANLVVSQNLSIRNGIIALAGWSILTVVMGLVDIKSKAARKVIAGEPLILIKDGQIMEGALRKARLDIDALNAILREKNTFSVADVDYAIFETDGKLSVMKKHYKKSVTKEDMHLQKVSEEVYSMPTEVISDGTINQKNLDTLKLDQAWLENQLAQAGIDDLSKVFYAEVQKDGSLYIDNHDDVVH</sequence>
<evidence type="ECO:0000256" key="2">
    <source>
        <dbReference type="ARBA" id="ARBA00006448"/>
    </source>
</evidence>
<dbReference type="EMBL" id="JASTZU010000027">
    <property type="protein sequence ID" value="MDL4840460.1"/>
    <property type="molecule type" value="Genomic_DNA"/>
</dbReference>
<dbReference type="RefSeq" id="WP_285931510.1">
    <property type="nucleotide sequence ID" value="NZ_JASTZU010000027.1"/>
</dbReference>
<feature type="transmembrane region" description="Helical" evidence="7">
    <location>
        <begin position="6"/>
        <end position="25"/>
    </location>
</feature>